<keyword evidence="4 6" id="KW-0472">Membrane</keyword>
<dbReference type="InterPro" id="IPR051617">
    <property type="entry name" value="UNC-93-like_regulator"/>
</dbReference>
<dbReference type="HOGENOM" id="CLU_030884_0_0_1"/>
<evidence type="ECO:0008006" key="9">
    <source>
        <dbReference type="Google" id="ProtNLM"/>
    </source>
</evidence>
<feature type="transmembrane region" description="Helical" evidence="6">
    <location>
        <begin position="301"/>
        <end position="318"/>
    </location>
</feature>
<keyword evidence="3 6" id="KW-1133">Transmembrane helix</keyword>
<dbReference type="OrthoDB" id="196103at2759"/>
<name>A0A0D2GYM0_9EURO</name>
<evidence type="ECO:0000256" key="1">
    <source>
        <dbReference type="ARBA" id="ARBA00004141"/>
    </source>
</evidence>
<feature type="transmembrane region" description="Helical" evidence="6">
    <location>
        <begin position="269"/>
        <end position="289"/>
    </location>
</feature>
<gene>
    <name evidence="7" type="ORF">Z517_01548</name>
</gene>
<dbReference type="PANTHER" id="PTHR23294">
    <property type="entry name" value="ET TRANSLATION PRODUCT-RELATED"/>
    <property type="match status" value="1"/>
</dbReference>
<dbReference type="EMBL" id="KN846969">
    <property type="protein sequence ID" value="KIW86153.1"/>
    <property type="molecule type" value="Genomic_DNA"/>
</dbReference>
<dbReference type="Proteomes" id="UP000053029">
    <property type="component" value="Unassembled WGS sequence"/>
</dbReference>
<dbReference type="GeneID" id="25301038"/>
<dbReference type="Gene3D" id="1.20.1250.20">
    <property type="entry name" value="MFS general substrate transporter like domains"/>
    <property type="match status" value="1"/>
</dbReference>
<sequence length="492" mass="53505">MAYGLGIPRLRLNSPYWQNFIGGILIGLTGGLYAALNLLGAGGGKPNSFEVVQIANATLCAVYAVSAWFGGTILNTIGPALTAFFGVIGYILYVGSLWYFDQHGKETFPIIAAVCVTLLQISAGLIYVTSGYLSMSYSEENERGKFVAISINLQALGAAIGGLIPLIINHNKATSDGVPPAVYIVFIVMDFVGCALAFLLRPPEKVVRDDGTNIAVVKARPFWDEFKGNLEAFKDWRMLVMIPAFAVSECFLVYGGSANAFRNSLRARSLLGFCSVTLQIICGWLLTLLLDNEKLRRRTRAQIGLAITGVPVIGAYIWEMVRTRNYDRNNPPSPPLDWNDPDFGAIFVLFMLNWVSCSLFQYMILYFLGCFTNNPRAAANNAGVFRGFMAAGEAIDFGVDSMGVPFLKESGALFAFYTAGVIAMGYLALYHIDETKYFTEDEVTIPKHVQEEHDHTIVIDGVSKGTSQPDEEATAGATTGKEAIGVAEEVKA</sequence>
<feature type="region of interest" description="Disordered" evidence="5">
    <location>
        <begin position="461"/>
        <end position="482"/>
    </location>
</feature>
<evidence type="ECO:0000313" key="7">
    <source>
        <dbReference type="EMBL" id="KIW86153.1"/>
    </source>
</evidence>
<reference evidence="7 8" key="1">
    <citation type="submission" date="2015-01" db="EMBL/GenBank/DDBJ databases">
        <title>The Genome Sequence of Fonsecaea pedrosoi CBS 271.37.</title>
        <authorList>
            <consortium name="The Broad Institute Genomics Platform"/>
            <person name="Cuomo C."/>
            <person name="de Hoog S."/>
            <person name="Gorbushina A."/>
            <person name="Stielow B."/>
            <person name="Teixiera M."/>
            <person name="Abouelleil A."/>
            <person name="Chapman S.B."/>
            <person name="Priest M."/>
            <person name="Young S.K."/>
            <person name="Wortman J."/>
            <person name="Nusbaum C."/>
            <person name="Birren B."/>
        </authorList>
    </citation>
    <scope>NUCLEOTIDE SEQUENCE [LARGE SCALE GENOMIC DNA]</scope>
    <source>
        <strain evidence="7 8">CBS 271.37</strain>
    </source>
</reference>
<accession>A0A0D2GYM0</accession>
<protein>
    <recommendedName>
        <fullName evidence="9">Autophagy-related protein</fullName>
    </recommendedName>
</protein>
<feature type="transmembrane region" description="Helical" evidence="6">
    <location>
        <begin position="180"/>
        <end position="200"/>
    </location>
</feature>
<dbReference type="RefSeq" id="XP_013289961.1">
    <property type="nucleotide sequence ID" value="XM_013434507.1"/>
</dbReference>
<keyword evidence="2 6" id="KW-0812">Transmembrane</keyword>
<dbReference type="InterPro" id="IPR010291">
    <property type="entry name" value="Ion_channel_UNC-93"/>
</dbReference>
<feature type="transmembrane region" description="Helical" evidence="6">
    <location>
        <begin position="146"/>
        <end position="168"/>
    </location>
</feature>
<feature type="transmembrane region" description="Helical" evidence="6">
    <location>
        <begin position="236"/>
        <end position="257"/>
    </location>
</feature>
<dbReference type="SUPFAM" id="SSF103473">
    <property type="entry name" value="MFS general substrate transporter"/>
    <property type="match status" value="1"/>
</dbReference>
<dbReference type="AlphaFoldDB" id="A0A0D2GYM0"/>
<keyword evidence="8" id="KW-1185">Reference proteome</keyword>
<dbReference type="PANTHER" id="PTHR23294:SF59">
    <property type="entry name" value="UNC93-LIKE PROTEIN C922.05C"/>
    <property type="match status" value="1"/>
</dbReference>
<feature type="transmembrane region" description="Helical" evidence="6">
    <location>
        <begin position="77"/>
        <end position="98"/>
    </location>
</feature>
<comment type="subcellular location">
    <subcellularLocation>
        <location evidence="1">Membrane</location>
        <topology evidence="1">Multi-pass membrane protein</topology>
    </subcellularLocation>
</comment>
<proteinExistence type="predicted"/>
<evidence type="ECO:0000256" key="3">
    <source>
        <dbReference type="ARBA" id="ARBA00022989"/>
    </source>
</evidence>
<feature type="transmembrane region" description="Helical" evidence="6">
    <location>
        <begin position="412"/>
        <end position="432"/>
    </location>
</feature>
<dbReference type="GO" id="GO:0016020">
    <property type="term" value="C:membrane"/>
    <property type="evidence" value="ECO:0007669"/>
    <property type="project" value="UniProtKB-SubCell"/>
</dbReference>
<feature type="transmembrane region" description="Helical" evidence="6">
    <location>
        <begin position="20"/>
        <end position="39"/>
    </location>
</feature>
<dbReference type="Pfam" id="PF05978">
    <property type="entry name" value="UNC-93"/>
    <property type="match status" value="1"/>
</dbReference>
<evidence type="ECO:0000256" key="6">
    <source>
        <dbReference type="SAM" id="Phobius"/>
    </source>
</evidence>
<evidence type="ECO:0000256" key="4">
    <source>
        <dbReference type="ARBA" id="ARBA00023136"/>
    </source>
</evidence>
<dbReference type="InterPro" id="IPR036259">
    <property type="entry name" value="MFS_trans_sf"/>
</dbReference>
<dbReference type="VEuPathDB" id="FungiDB:Z517_01548"/>
<evidence type="ECO:0000313" key="8">
    <source>
        <dbReference type="Proteomes" id="UP000053029"/>
    </source>
</evidence>
<feature type="transmembrane region" description="Helical" evidence="6">
    <location>
        <begin position="110"/>
        <end position="134"/>
    </location>
</feature>
<feature type="transmembrane region" description="Helical" evidence="6">
    <location>
        <begin position="343"/>
        <end position="368"/>
    </location>
</feature>
<evidence type="ECO:0000256" key="2">
    <source>
        <dbReference type="ARBA" id="ARBA00022692"/>
    </source>
</evidence>
<feature type="transmembrane region" description="Helical" evidence="6">
    <location>
        <begin position="51"/>
        <end position="70"/>
    </location>
</feature>
<evidence type="ECO:0000256" key="5">
    <source>
        <dbReference type="SAM" id="MobiDB-lite"/>
    </source>
</evidence>
<organism evidence="7 8">
    <name type="scientific">Fonsecaea pedrosoi CBS 271.37</name>
    <dbReference type="NCBI Taxonomy" id="1442368"/>
    <lineage>
        <taxon>Eukaryota</taxon>
        <taxon>Fungi</taxon>
        <taxon>Dikarya</taxon>
        <taxon>Ascomycota</taxon>
        <taxon>Pezizomycotina</taxon>
        <taxon>Eurotiomycetes</taxon>
        <taxon>Chaetothyriomycetidae</taxon>
        <taxon>Chaetothyriales</taxon>
        <taxon>Herpotrichiellaceae</taxon>
        <taxon>Fonsecaea</taxon>
    </lineage>
</organism>